<dbReference type="Gene3D" id="1.25.40.390">
    <property type="match status" value="1"/>
</dbReference>
<comment type="caution">
    <text evidence="8">The sequence shown here is derived from an EMBL/GenBank/DDBJ whole genome shotgun (WGS) entry which is preliminary data.</text>
</comment>
<keyword evidence="5" id="KW-0998">Cell outer membrane</keyword>
<reference evidence="8 9" key="1">
    <citation type="submission" date="2019-02" db="EMBL/GenBank/DDBJ databases">
        <title>Genomic Encyclopedia of Type Strains, Phase IV (KMG-IV): sequencing the most valuable type-strain genomes for metagenomic binning, comparative biology and taxonomic classification.</title>
        <authorList>
            <person name="Goeker M."/>
        </authorList>
    </citation>
    <scope>NUCLEOTIDE SEQUENCE [LARGE SCALE GENOMIC DNA]</scope>
    <source>
        <strain evidence="8 9">DSM 18116</strain>
    </source>
</reference>
<proteinExistence type="inferred from homology"/>
<sequence length="481" mass="54124">MKLNKIIYTVTALSLMLITGCNKWLDVQPETTISERDQFATESGFKDAMLGVYVKLSDARTYGRNLTFGFMDVVGQCYNINTADANYAQAVKLNFLDPSARKYVDSIWQDMYANIGNVNQILSHLDSTNIKFSGRYKNQLKGEALAMRAFLHFDLLRMFGTSPALNPEAKSIPYVTLFKVKVFPALTVKEVMEKCLADLAIAEGLLAEDKSIVKTYDLADPYRSFTRHHMNFWAVKGLQARIHLYKGDKPAALTAAREVISNQATHFPFVTLPQASTTYNRDYTYANEHLFAVFINNLKSLSDAHFLGNIQGGPAILPLTETHLKTMYETAAGNSTDIRYNYLFGATGSAWATMKYSQFNIVSNNPESDYLRTHIPLIRISEIYYIAAEAAPTPEEGTAYLNVIRQARGISQLPLNQTVTTLDNELRKEIKKECYAEGQNFYYFKRKNAGKITTIANGSLTVVPANYLLPIPEVEKEYGDY</sequence>
<gene>
    <name evidence="8" type="ORF">EV199_1244</name>
</gene>
<keyword evidence="3" id="KW-0732">Signal</keyword>
<dbReference type="InterPro" id="IPR011990">
    <property type="entry name" value="TPR-like_helical_dom_sf"/>
</dbReference>
<dbReference type="InterPro" id="IPR012944">
    <property type="entry name" value="SusD_RagB_dom"/>
</dbReference>
<dbReference type="RefSeq" id="WP_130539751.1">
    <property type="nucleotide sequence ID" value="NZ_CP042431.1"/>
</dbReference>
<feature type="domain" description="SusD-like N-terminal" evidence="7">
    <location>
        <begin position="23"/>
        <end position="214"/>
    </location>
</feature>
<evidence type="ECO:0000256" key="5">
    <source>
        <dbReference type="ARBA" id="ARBA00023237"/>
    </source>
</evidence>
<keyword evidence="9" id="KW-1185">Reference proteome</keyword>
<dbReference type="Pfam" id="PF07980">
    <property type="entry name" value="SusD_RagB"/>
    <property type="match status" value="1"/>
</dbReference>
<evidence type="ECO:0000256" key="4">
    <source>
        <dbReference type="ARBA" id="ARBA00023136"/>
    </source>
</evidence>
<evidence type="ECO:0000259" key="7">
    <source>
        <dbReference type="Pfam" id="PF14322"/>
    </source>
</evidence>
<dbReference type="InterPro" id="IPR033985">
    <property type="entry name" value="SusD-like_N"/>
</dbReference>
<evidence type="ECO:0000256" key="1">
    <source>
        <dbReference type="ARBA" id="ARBA00004442"/>
    </source>
</evidence>
<dbReference type="GO" id="GO:0009279">
    <property type="term" value="C:cell outer membrane"/>
    <property type="evidence" value="ECO:0007669"/>
    <property type="project" value="UniProtKB-SubCell"/>
</dbReference>
<organism evidence="8 9">
    <name type="scientific">Pseudobacter ginsenosidimutans</name>
    <dbReference type="NCBI Taxonomy" id="661488"/>
    <lineage>
        <taxon>Bacteria</taxon>
        <taxon>Pseudomonadati</taxon>
        <taxon>Bacteroidota</taxon>
        <taxon>Chitinophagia</taxon>
        <taxon>Chitinophagales</taxon>
        <taxon>Chitinophagaceae</taxon>
        <taxon>Pseudobacter</taxon>
    </lineage>
</organism>
<dbReference type="Pfam" id="PF14322">
    <property type="entry name" value="SusD-like_3"/>
    <property type="match status" value="1"/>
</dbReference>
<dbReference type="PROSITE" id="PS51257">
    <property type="entry name" value="PROKAR_LIPOPROTEIN"/>
    <property type="match status" value="1"/>
</dbReference>
<dbReference type="EMBL" id="SGXA01000001">
    <property type="protein sequence ID" value="RZS75379.1"/>
    <property type="molecule type" value="Genomic_DNA"/>
</dbReference>
<evidence type="ECO:0000313" key="8">
    <source>
        <dbReference type="EMBL" id="RZS75379.1"/>
    </source>
</evidence>
<dbReference type="OrthoDB" id="1097962at2"/>
<accession>A0A4Q7N2W2</accession>
<evidence type="ECO:0000259" key="6">
    <source>
        <dbReference type="Pfam" id="PF07980"/>
    </source>
</evidence>
<evidence type="ECO:0000256" key="3">
    <source>
        <dbReference type="ARBA" id="ARBA00022729"/>
    </source>
</evidence>
<keyword evidence="4" id="KW-0472">Membrane</keyword>
<evidence type="ECO:0000313" key="9">
    <source>
        <dbReference type="Proteomes" id="UP000293874"/>
    </source>
</evidence>
<feature type="domain" description="RagB/SusD" evidence="6">
    <location>
        <begin position="351"/>
        <end position="450"/>
    </location>
</feature>
<dbReference type="AlphaFoldDB" id="A0A4Q7N2W2"/>
<dbReference type="SUPFAM" id="SSF48452">
    <property type="entry name" value="TPR-like"/>
    <property type="match status" value="1"/>
</dbReference>
<name>A0A4Q7N2W2_9BACT</name>
<comment type="similarity">
    <text evidence="2">Belongs to the SusD family.</text>
</comment>
<protein>
    <submittedName>
        <fullName evidence="8">SusD-like starch-binding protein associating with outer membrane</fullName>
    </submittedName>
</protein>
<evidence type="ECO:0000256" key="2">
    <source>
        <dbReference type="ARBA" id="ARBA00006275"/>
    </source>
</evidence>
<dbReference type="Proteomes" id="UP000293874">
    <property type="component" value="Unassembled WGS sequence"/>
</dbReference>
<comment type="subcellular location">
    <subcellularLocation>
        <location evidence="1">Cell outer membrane</location>
    </subcellularLocation>
</comment>